<dbReference type="HOGENOM" id="CLU_2891930_0_0_1"/>
<accession>M3JAZ7</accession>
<organism evidence="2 3">
    <name type="scientific">Candida maltosa (strain Xu316)</name>
    <name type="common">Yeast</name>
    <dbReference type="NCBI Taxonomy" id="1245528"/>
    <lineage>
        <taxon>Eukaryota</taxon>
        <taxon>Fungi</taxon>
        <taxon>Dikarya</taxon>
        <taxon>Ascomycota</taxon>
        <taxon>Saccharomycotina</taxon>
        <taxon>Pichiomycetes</taxon>
        <taxon>Debaryomycetaceae</taxon>
        <taxon>Candida/Lodderomyces clade</taxon>
        <taxon>Candida</taxon>
    </lineage>
</organism>
<dbReference type="Proteomes" id="UP000011777">
    <property type="component" value="Unassembled WGS sequence"/>
</dbReference>
<protein>
    <submittedName>
        <fullName evidence="2">Chitinase</fullName>
    </submittedName>
</protein>
<evidence type="ECO:0000313" key="3">
    <source>
        <dbReference type="Proteomes" id="UP000011777"/>
    </source>
</evidence>
<dbReference type="EMBL" id="AOGT01000735">
    <property type="protein sequence ID" value="EMG49313.1"/>
    <property type="molecule type" value="Genomic_DNA"/>
</dbReference>
<feature type="region of interest" description="Disordered" evidence="1">
    <location>
        <begin position="19"/>
        <end position="45"/>
    </location>
</feature>
<keyword evidence="3" id="KW-1185">Reference proteome</keyword>
<gene>
    <name evidence="2" type="ORF">G210_5941</name>
</gene>
<reference evidence="2 3" key="1">
    <citation type="submission" date="2013-02" db="EMBL/GenBank/DDBJ databases">
        <title>Genome sequence of Candida maltosa Xu316, a potential industrial strain for xylitol and ethanol production.</title>
        <authorList>
            <person name="Yu J."/>
            <person name="Wang Q."/>
            <person name="Geng X."/>
            <person name="Bao W."/>
            <person name="He P."/>
            <person name="Cai J."/>
        </authorList>
    </citation>
    <scope>NUCLEOTIDE SEQUENCE [LARGE SCALE GENOMIC DNA]</scope>
    <source>
        <strain evidence="3">Xu316</strain>
    </source>
</reference>
<feature type="non-terminal residue" evidence="2">
    <location>
        <position position="1"/>
    </location>
</feature>
<proteinExistence type="predicted"/>
<comment type="caution">
    <text evidence="2">The sequence shown here is derived from an EMBL/GenBank/DDBJ whole genome shotgun (WGS) entry which is preliminary data.</text>
</comment>
<dbReference type="AlphaFoldDB" id="M3JAZ7"/>
<sequence>KFAILKESFSLAHKLEGTTSGECPKGRPKKFTSRLNNSGEWAKPRPKIRQYRRKIKISHISDI</sequence>
<name>M3JAZ7_CANMX</name>
<evidence type="ECO:0000256" key="1">
    <source>
        <dbReference type="SAM" id="MobiDB-lite"/>
    </source>
</evidence>
<evidence type="ECO:0000313" key="2">
    <source>
        <dbReference type="EMBL" id="EMG49313.1"/>
    </source>
</evidence>